<reference evidence="1 2" key="1">
    <citation type="submission" date="2017-05" db="EMBL/GenBank/DDBJ databases">
        <title>Genomic insights into alkan degradation activity of Oleiphilus messinensis.</title>
        <authorList>
            <person name="Kozyavkin S.A."/>
            <person name="Slesarev A.I."/>
            <person name="Golyshin P.N."/>
            <person name="Korzhenkov A."/>
            <person name="Golyshina O.N."/>
            <person name="Toshchakov S.V."/>
        </authorList>
    </citation>
    <scope>NUCLEOTIDE SEQUENCE [LARGE SCALE GENOMIC DNA]</scope>
    <source>
        <strain evidence="1 2">ME102</strain>
    </source>
</reference>
<proteinExistence type="predicted"/>
<keyword evidence="2" id="KW-1185">Reference proteome</keyword>
<sequence>MRPPAVCPYGEQITEDSSIVKEIELGFYMRLIMNSDKLKKRTSKATSIDVSPSDPKYPKTIGMGRGLLQAVSFDRLEQPVVDRINELHKDVTQKKELFIDSKWLGERMDKATLIRAENVLIDLGKKSDKYRTQGTPLIVDPKVQSLQ</sequence>
<gene>
    <name evidence="1" type="ORF">OLMES_2328</name>
</gene>
<dbReference type="KEGG" id="ome:OLMES_2328"/>
<dbReference type="OrthoDB" id="9988622at2"/>
<name>A0A1Y0I7G9_9GAMM</name>
<dbReference type="RefSeq" id="WP_157678271.1">
    <property type="nucleotide sequence ID" value="NZ_CP021425.1"/>
</dbReference>
<dbReference type="Proteomes" id="UP000196027">
    <property type="component" value="Chromosome"/>
</dbReference>
<organism evidence="1 2">
    <name type="scientific">Oleiphilus messinensis</name>
    <dbReference type="NCBI Taxonomy" id="141451"/>
    <lineage>
        <taxon>Bacteria</taxon>
        <taxon>Pseudomonadati</taxon>
        <taxon>Pseudomonadota</taxon>
        <taxon>Gammaproteobacteria</taxon>
        <taxon>Oceanospirillales</taxon>
        <taxon>Oleiphilaceae</taxon>
        <taxon>Oleiphilus</taxon>
    </lineage>
</organism>
<protein>
    <submittedName>
        <fullName evidence="1">Uncharacterized protein</fullName>
    </submittedName>
</protein>
<dbReference type="EMBL" id="CP021425">
    <property type="protein sequence ID" value="ARU56391.1"/>
    <property type="molecule type" value="Genomic_DNA"/>
</dbReference>
<evidence type="ECO:0000313" key="1">
    <source>
        <dbReference type="EMBL" id="ARU56391.1"/>
    </source>
</evidence>
<accession>A0A1Y0I7G9</accession>
<evidence type="ECO:0000313" key="2">
    <source>
        <dbReference type="Proteomes" id="UP000196027"/>
    </source>
</evidence>
<dbReference type="AlphaFoldDB" id="A0A1Y0I7G9"/>